<feature type="domain" description="ABC3 transporter permease C-terminal" evidence="8">
    <location>
        <begin position="286"/>
        <end position="399"/>
    </location>
</feature>
<evidence type="ECO:0000256" key="1">
    <source>
        <dbReference type="ARBA" id="ARBA00004651"/>
    </source>
</evidence>
<dbReference type="Proteomes" id="UP000199433">
    <property type="component" value="Unassembled WGS sequence"/>
</dbReference>
<evidence type="ECO:0000256" key="7">
    <source>
        <dbReference type="SAM" id="Phobius"/>
    </source>
</evidence>
<name>A0A1G8X9H3_9LACT</name>
<comment type="similarity">
    <text evidence="6">Belongs to the ABC-4 integral membrane protein family.</text>
</comment>
<keyword evidence="2" id="KW-1003">Cell membrane</keyword>
<evidence type="ECO:0000256" key="3">
    <source>
        <dbReference type="ARBA" id="ARBA00022692"/>
    </source>
</evidence>
<comment type="subcellular location">
    <subcellularLocation>
        <location evidence="1">Cell membrane</location>
        <topology evidence="1">Multi-pass membrane protein</topology>
    </subcellularLocation>
</comment>
<evidence type="ECO:0000259" key="9">
    <source>
        <dbReference type="Pfam" id="PF12704"/>
    </source>
</evidence>
<feature type="transmembrane region" description="Helical" evidence="7">
    <location>
        <begin position="21"/>
        <end position="42"/>
    </location>
</feature>
<dbReference type="Pfam" id="PF02687">
    <property type="entry name" value="FtsX"/>
    <property type="match status" value="1"/>
</dbReference>
<keyword evidence="3 7" id="KW-0812">Transmembrane</keyword>
<keyword evidence="11" id="KW-1185">Reference proteome</keyword>
<reference evidence="11" key="1">
    <citation type="submission" date="2016-10" db="EMBL/GenBank/DDBJ databases">
        <authorList>
            <person name="Varghese N."/>
            <person name="Submissions S."/>
        </authorList>
    </citation>
    <scope>NUCLEOTIDE SEQUENCE [LARGE SCALE GENOMIC DNA]</scope>
    <source>
        <strain evidence="11">DSM 19181</strain>
    </source>
</reference>
<dbReference type="STRING" id="426701.SAMN04488098_100615"/>
<evidence type="ECO:0000256" key="2">
    <source>
        <dbReference type="ARBA" id="ARBA00022475"/>
    </source>
</evidence>
<accession>A0A1G8X9H3</accession>
<proteinExistence type="inferred from homology"/>
<dbReference type="RefSeq" id="WP_091265109.1">
    <property type="nucleotide sequence ID" value="NZ_FNFK01000006.1"/>
</dbReference>
<organism evidence="10 11">
    <name type="scientific">Alkalibacterium thalassium</name>
    <dbReference type="NCBI Taxonomy" id="426701"/>
    <lineage>
        <taxon>Bacteria</taxon>
        <taxon>Bacillati</taxon>
        <taxon>Bacillota</taxon>
        <taxon>Bacilli</taxon>
        <taxon>Lactobacillales</taxon>
        <taxon>Carnobacteriaceae</taxon>
        <taxon>Alkalibacterium</taxon>
    </lineage>
</organism>
<dbReference type="EMBL" id="FNFK01000006">
    <property type="protein sequence ID" value="SDJ87111.1"/>
    <property type="molecule type" value="Genomic_DNA"/>
</dbReference>
<dbReference type="GO" id="GO:0022857">
    <property type="term" value="F:transmembrane transporter activity"/>
    <property type="evidence" value="ECO:0007669"/>
    <property type="project" value="TreeGrafter"/>
</dbReference>
<dbReference type="OrthoDB" id="9770036at2"/>
<keyword evidence="5 7" id="KW-0472">Membrane</keyword>
<dbReference type="InterPro" id="IPR050250">
    <property type="entry name" value="Macrolide_Exporter_MacB"/>
</dbReference>
<evidence type="ECO:0000256" key="6">
    <source>
        <dbReference type="ARBA" id="ARBA00038076"/>
    </source>
</evidence>
<feature type="transmembrane region" description="Helical" evidence="7">
    <location>
        <begin position="363"/>
        <end position="389"/>
    </location>
</feature>
<feature type="domain" description="MacB-like periplasmic core" evidence="9">
    <location>
        <begin position="21"/>
        <end position="247"/>
    </location>
</feature>
<dbReference type="PANTHER" id="PTHR30572:SF4">
    <property type="entry name" value="ABC TRANSPORTER PERMEASE YTRF"/>
    <property type="match status" value="1"/>
</dbReference>
<dbReference type="PANTHER" id="PTHR30572">
    <property type="entry name" value="MEMBRANE COMPONENT OF TRANSPORTER-RELATED"/>
    <property type="match status" value="1"/>
</dbReference>
<gene>
    <name evidence="10" type="ORF">SAMN04488098_100615</name>
</gene>
<evidence type="ECO:0000313" key="11">
    <source>
        <dbReference type="Proteomes" id="UP000199433"/>
    </source>
</evidence>
<evidence type="ECO:0000259" key="8">
    <source>
        <dbReference type="Pfam" id="PF02687"/>
    </source>
</evidence>
<feature type="transmembrane region" description="Helical" evidence="7">
    <location>
        <begin position="279"/>
        <end position="307"/>
    </location>
</feature>
<dbReference type="InterPro" id="IPR003838">
    <property type="entry name" value="ABC3_permease_C"/>
</dbReference>
<protein>
    <submittedName>
        <fullName evidence="10">Putative ABC transport system permease protein</fullName>
    </submittedName>
</protein>
<sequence>MFIKENLKMAIDSIFANKMRSFLTMLGIIIGIASVIAILAVGNGAADEITRTFSDIGATTISLNANDPEQSGDLISNEDLNVLRDSIDEIRYISPNETTSGNISSVDESRQAVISYGTPDLQFVSQSMSSTLVEGRYFNQVDFDESQDVIVIDEDGAEALFGTTDVIGETLRVTVAQSQMNLRIVGVVEGSFGDMQGAFDTSQIPLFAAMPQSTLGNQVPQMAGMDTVSIEVESTDQIDTVSSQVVRLLELRNNAVGDNVYNATNFLQALDQVNNVLSLFINFIAAVAAIALLVGGIGVMNIMLVSVTERTREIGTRKALGATTRTILVQFLMESIILSLIGGMIGLTLGIILSNIIAGALDIVPIITLGSVALVLLFSTAVGVFFGIYPARKAARLNPIDALRYE</sequence>
<keyword evidence="4 7" id="KW-1133">Transmembrane helix</keyword>
<dbReference type="Pfam" id="PF12704">
    <property type="entry name" value="MacB_PCD"/>
    <property type="match status" value="1"/>
</dbReference>
<evidence type="ECO:0000313" key="10">
    <source>
        <dbReference type="EMBL" id="SDJ87111.1"/>
    </source>
</evidence>
<evidence type="ECO:0000256" key="4">
    <source>
        <dbReference type="ARBA" id="ARBA00022989"/>
    </source>
</evidence>
<dbReference type="AlphaFoldDB" id="A0A1G8X9H3"/>
<dbReference type="GO" id="GO:0005886">
    <property type="term" value="C:plasma membrane"/>
    <property type="evidence" value="ECO:0007669"/>
    <property type="project" value="UniProtKB-SubCell"/>
</dbReference>
<feature type="transmembrane region" description="Helical" evidence="7">
    <location>
        <begin position="328"/>
        <end position="357"/>
    </location>
</feature>
<dbReference type="InterPro" id="IPR025857">
    <property type="entry name" value="MacB_PCD"/>
</dbReference>
<evidence type="ECO:0000256" key="5">
    <source>
        <dbReference type="ARBA" id="ARBA00023136"/>
    </source>
</evidence>